<proteinExistence type="inferred from homology"/>
<dbReference type="PANTHER" id="PTHR13847:SF280">
    <property type="entry name" value="D-AMINO ACID DEHYDROGENASE"/>
    <property type="match status" value="1"/>
</dbReference>
<keyword evidence="2 4" id="KW-0560">Oxidoreductase</keyword>
<dbReference type="InterPro" id="IPR036188">
    <property type="entry name" value="FAD/NAD-bd_sf"/>
</dbReference>
<evidence type="ECO:0000256" key="1">
    <source>
        <dbReference type="ARBA" id="ARBA00009410"/>
    </source>
</evidence>
<dbReference type="RefSeq" id="WP_378229116.1">
    <property type="nucleotide sequence ID" value="NZ_JBHSLL010000025.1"/>
</dbReference>
<organism evidence="4 5">
    <name type="scientific">Aquamicrobium segne</name>
    <dbReference type="NCBI Taxonomy" id="469547"/>
    <lineage>
        <taxon>Bacteria</taxon>
        <taxon>Pseudomonadati</taxon>
        <taxon>Pseudomonadota</taxon>
        <taxon>Alphaproteobacteria</taxon>
        <taxon>Hyphomicrobiales</taxon>
        <taxon>Phyllobacteriaceae</taxon>
        <taxon>Aquamicrobium</taxon>
    </lineage>
</organism>
<keyword evidence="5" id="KW-1185">Reference proteome</keyword>
<gene>
    <name evidence="4" type="ORF">ACFPLB_09550</name>
</gene>
<evidence type="ECO:0000259" key="3">
    <source>
        <dbReference type="Pfam" id="PF01266"/>
    </source>
</evidence>
<dbReference type="Gene3D" id="3.30.9.10">
    <property type="entry name" value="D-Amino Acid Oxidase, subunit A, domain 2"/>
    <property type="match status" value="2"/>
</dbReference>
<dbReference type="PANTHER" id="PTHR13847">
    <property type="entry name" value="SARCOSINE DEHYDROGENASE-RELATED"/>
    <property type="match status" value="1"/>
</dbReference>
<comment type="similarity">
    <text evidence="1">Belongs to the DadA oxidoreductase family.</text>
</comment>
<dbReference type="Pfam" id="PF01266">
    <property type="entry name" value="DAO"/>
    <property type="match status" value="1"/>
</dbReference>
<evidence type="ECO:0000313" key="5">
    <source>
        <dbReference type="Proteomes" id="UP001596016"/>
    </source>
</evidence>
<dbReference type="EC" id="1.-.-.-" evidence="4"/>
<name>A0ABW0H2D2_9HYPH</name>
<dbReference type="Gene3D" id="3.50.50.60">
    <property type="entry name" value="FAD/NAD(P)-binding domain"/>
    <property type="match status" value="2"/>
</dbReference>
<accession>A0ABW0H2D2</accession>
<evidence type="ECO:0000256" key="2">
    <source>
        <dbReference type="ARBA" id="ARBA00023002"/>
    </source>
</evidence>
<reference evidence="5" key="1">
    <citation type="journal article" date="2019" name="Int. J. Syst. Evol. Microbiol.">
        <title>The Global Catalogue of Microorganisms (GCM) 10K type strain sequencing project: providing services to taxonomists for standard genome sequencing and annotation.</title>
        <authorList>
            <consortium name="The Broad Institute Genomics Platform"/>
            <consortium name="The Broad Institute Genome Sequencing Center for Infectious Disease"/>
            <person name="Wu L."/>
            <person name="Ma J."/>
        </authorList>
    </citation>
    <scope>NUCLEOTIDE SEQUENCE [LARGE SCALE GENOMIC DNA]</scope>
    <source>
        <strain evidence="5">CGMCC 4.1415</strain>
    </source>
</reference>
<comment type="caution">
    <text evidence="4">The sequence shown here is derived from an EMBL/GenBank/DDBJ whole genome shotgun (WGS) entry which is preliminary data.</text>
</comment>
<protein>
    <submittedName>
        <fullName evidence="4">NAD(P)/FAD-dependent oxidoreductase</fullName>
        <ecNumber evidence="4">1.-.-.-</ecNumber>
    </submittedName>
</protein>
<dbReference type="Proteomes" id="UP001596016">
    <property type="component" value="Unassembled WGS sequence"/>
</dbReference>
<dbReference type="SUPFAM" id="SSF51905">
    <property type="entry name" value="FAD/NAD(P)-binding domain"/>
    <property type="match status" value="1"/>
</dbReference>
<feature type="domain" description="FAD dependent oxidoreductase" evidence="3">
    <location>
        <begin position="3"/>
        <end position="397"/>
    </location>
</feature>
<dbReference type="InterPro" id="IPR006076">
    <property type="entry name" value="FAD-dep_OxRdtase"/>
</dbReference>
<dbReference type="EMBL" id="JBHSLL010000025">
    <property type="protein sequence ID" value="MFC5386208.1"/>
    <property type="molecule type" value="Genomic_DNA"/>
</dbReference>
<sequence length="419" mass="46605">MVDVTIIGGGIIGVMTAWELARRGRKVLICEKGRVAAEQSSRNWGWIRQQDRDYAELPIMMESLQIWNGLNSKLREEIGFRQRGITYLARNAEKLRAYETWLDGARAYGVDTRMLSMRETQAMLPNAAGGWVGAMTTPSDAMAEPFLAVPALARAASQDGVMIRENCAARALEITNGRLQGVITEKGHVKCDRVVVAAGAWSSLFLKPHNIQLPQLSVLSSVMQTEPVAEFFNAAAGDGRFAFRHRADGGYTLSPWEEHDFFIGPDAFRNFFAYLPTLRQEFSSTHFRLAAPQNYPDAWQTPRRWHADEKTPFENCRILNPKPSRKTLERVLALFSKAFPKIGRPKIQNSWGGMIDTMPDILPVVDHAHISGLTIATGMSGHGFGIGPGMGKVTADLVEEQKPAHALEAFALKRFKNPK</sequence>
<dbReference type="GO" id="GO:0016491">
    <property type="term" value="F:oxidoreductase activity"/>
    <property type="evidence" value="ECO:0007669"/>
    <property type="project" value="UniProtKB-KW"/>
</dbReference>
<evidence type="ECO:0000313" key="4">
    <source>
        <dbReference type="EMBL" id="MFC5386208.1"/>
    </source>
</evidence>